<evidence type="ECO:0000313" key="2">
    <source>
        <dbReference type="Proteomes" id="UP000183567"/>
    </source>
</evidence>
<keyword evidence="2" id="KW-1185">Reference proteome</keyword>
<proteinExistence type="predicted"/>
<name>A0A1J8PLX5_9AGAM</name>
<organism evidence="1 2">
    <name type="scientific">Rhizopogon vesiculosus</name>
    <dbReference type="NCBI Taxonomy" id="180088"/>
    <lineage>
        <taxon>Eukaryota</taxon>
        <taxon>Fungi</taxon>
        <taxon>Dikarya</taxon>
        <taxon>Basidiomycota</taxon>
        <taxon>Agaricomycotina</taxon>
        <taxon>Agaricomycetes</taxon>
        <taxon>Agaricomycetidae</taxon>
        <taxon>Boletales</taxon>
        <taxon>Suillineae</taxon>
        <taxon>Rhizopogonaceae</taxon>
        <taxon>Rhizopogon</taxon>
    </lineage>
</organism>
<dbReference type="OrthoDB" id="2690753at2759"/>
<accession>A0A1J8PLX5</accession>
<protein>
    <submittedName>
        <fullName evidence="1">Uncharacterized protein</fullName>
    </submittedName>
</protein>
<dbReference type="Proteomes" id="UP000183567">
    <property type="component" value="Unassembled WGS sequence"/>
</dbReference>
<reference evidence="1 2" key="1">
    <citation type="submission" date="2016-03" db="EMBL/GenBank/DDBJ databases">
        <title>Comparative genomics of the ectomycorrhizal sister species Rhizopogon vinicolor and Rhizopogon vesiculosus (Basidiomycota: Boletales) reveals a divergence of the mating type B locus.</title>
        <authorList>
            <person name="Mujic A.B."/>
            <person name="Kuo A."/>
            <person name="Tritt A."/>
            <person name="Lipzen A."/>
            <person name="Chen C."/>
            <person name="Johnson J."/>
            <person name="Sharma A."/>
            <person name="Barry K."/>
            <person name="Grigoriev I.V."/>
            <person name="Spatafora J.W."/>
        </authorList>
    </citation>
    <scope>NUCLEOTIDE SEQUENCE [LARGE SCALE GENOMIC DNA]</scope>
    <source>
        <strain evidence="1 2">AM-OR11-056</strain>
    </source>
</reference>
<comment type="caution">
    <text evidence="1">The sequence shown here is derived from an EMBL/GenBank/DDBJ whole genome shotgun (WGS) entry which is preliminary data.</text>
</comment>
<evidence type="ECO:0000313" key="1">
    <source>
        <dbReference type="EMBL" id="OJA09925.1"/>
    </source>
</evidence>
<dbReference type="AlphaFoldDB" id="A0A1J8PLX5"/>
<dbReference type="EMBL" id="LVVM01005715">
    <property type="protein sequence ID" value="OJA09925.1"/>
    <property type="molecule type" value="Genomic_DNA"/>
</dbReference>
<gene>
    <name evidence="1" type="ORF">AZE42_04890</name>
</gene>
<sequence length="135" mass="15013">MTLTPPKVLSASLTPASDFLFAIYAESRAKNLHDTMEISSMTKSTTCSQPTVASVLDNLLASDNGFYAATSKLASRAEYFAGGQKNILVVKGKDTDEEFIIWSVFQISQNDFYFTPDANFDPVNVFQRRKLHIFV</sequence>